<evidence type="ECO:0008006" key="4">
    <source>
        <dbReference type="Google" id="ProtNLM"/>
    </source>
</evidence>
<organism evidence="2 3">
    <name type="scientific">Chlamydia pneumoniae</name>
    <name type="common">Chlamydophila pneumoniae</name>
    <dbReference type="NCBI Taxonomy" id="83558"/>
    <lineage>
        <taxon>Bacteria</taxon>
        <taxon>Pseudomonadati</taxon>
        <taxon>Chlamydiota</taxon>
        <taxon>Chlamydiia</taxon>
        <taxon>Chlamydiales</taxon>
        <taxon>Chlamydiaceae</taxon>
        <taxon>Chlamydia/Chlamydophila group</taxon>
        <taxon>Chlamydia</taxon>
    </lineage>
</organism>
<proteinExistence type="predicted"/>
<evidence type="ECO:0000256" key="1">
    <source>
        <dbReference type="SAM" id="Phobius"/>
    </source>
</evidence>
<keyword evidence="1" id="KW-0812">Transmembrane</keyword>
<evidence type="ECO:0000313" key="2">
    <source>
        <dbReference type="EMBL" id="AAP98158.1"/>
    </source>
</evidence>
<reference evidence="2" key="1">
    <citation type="submission" date="2002-05" db="EMBL/GenBank/DDBJ databases">
        <title>The genome sequence of Chlamydia pneumoniae TW183 and comparison with other Chlamydia strains based on whole genome sequence analysis.</title>
        <authorList>
            <person name="Geng M.M."/>
            <person name="Schuhmacher A."/>
            <person name="Muehldorfer I."/>
            <person name="Bensch K.W."/>
            <person name="Schaefer K.P."/>
            <person name="Schneider S."/>
            <person name="Pohl T."/>
            <person name="Essig A."/>
            <person name="Marre R."/>
            <person name="Melchers K."/>
        </authorList>
    </citation>
    <scope>NUCLEOTIDE SEQUENCE [LARGE SCALE GENOMIC DNA]</scope>
    <source>
        <strain evidence="2">TW-183</strain>
    </source>
</reference>
<evidence type="ECO:0000313" key="3">
    <source>
        <dbReference type="Proteomes" id="UP000000424"/>
    </source>
</evidence>
<keyword evidence="1" id="KW-1133">Transmembrane helix</keyword>
<dbReference type="GeneID" id="45050266"/>
<accession>A0ABM5LC94</accession>
<dbReference type="Proteomes" id="UP000000424">
    <property type="component" value="Chromosome"/>
</dbReference>
<feature type="transmembrane region" description="Helical" evidence="1">
    <location>
        <begin position="111"/>
        <end position="130"/>
    </location>
</feature>
<sequence length="136" mass="15318">MVNRYKSSAEFSADHYYDDNLVRMGYKRNLRGLAPVENEVCLFEENNLLESVMASIPIMGSILGLGRLHSVWSTQDPKDSKISIIFHTALGILETLGLGIIVLLIKITITILLILFTPCLLCYFMYSAAYSDFHPI</sequence>
<dbReference type="RefSeq" id="WP_010882872.1">
    <property type="nucleotide sequence ID" value="NC_005043.1"/>
</dbReference>
<gene>
    <name evidence="2" type="ordered locus">CpB0225</name>
</gene>
<name>A0ABM5LC94_CHLPN</name>
<dbReference type="EMBL" id="AE009440">
    <property type="protein sequence ID" value="AAP98158.1"/>
    <property type="molecule type" value="Genomic_DNA"/>
</dbReference>
<keyword evidence="3" id="KW-1185">Reference proteome</keyword>
<feature type="transmembrane region" description="Helical" evidence="1">
    <location>
        <begin position="84"/>
        <end position="105"/>
    </location>
</feature>
<protein>
    <recommendedName>
        <fullName evidence="4">Inner membrane protein</fullName>
    </recommendedName>
</protein>
<keyword evidence="1" id="KW-0472">Membrane</keyword>